<feature type="region of interest" description="Disordered" evidence="1">
    <location>
        <begin position="1"/>
        <end position="46"/>
    </location>
</feature>
<feature type="compositionally biased region" description="Polar residues" evidence="1">
    <location>
        <begin position="10"/>
        <end position="24"/>
    </location>
</feature>
<organism evidence="2 3">
    <name type="scientific">Neisseria bacilliformis ATCC BAA-1200</name>
    <dbReference type="NCBI Taxonomy" id="888742"/>
    <lineage>
        <taxon>Bacteria</taxon>
        <taxon>Pseudomonadati</taxon>
        <taxon>Pseudomonadota</taxon>
        <taxon>Betaproteobacteria</taxon>
        <taxon>Neisseriales</taxon>
        <taxon>Neisseriaceae</taxon>
        <taxon>Neisseria</taxon>
    </lineage>
</organism>
<keyword evidence="3" id="KW-1185">Reference proteome</keyword>
<dbReference type="HOGENOM" id="CLU_3186204_0_0_4"/>
<proteinExistence type="predicted"/>
<dbReference type="AlphaFoldDB" id="F2BF57"/>
<dbReference type="Proteomes" id="UP000004105">
    <property type="component" value="Unassembled WGS sequence"/>
</dbReference>
<evidence type="ECO:0000256" key="1">
    <source>
        <dbReference type="SAM" id="MobiDB-lite"/>
    </source>
</evidence>
<reference evidence="2 3" key="1">
    <citation type="submission" date="2011-02" db="EMBL/GenBank/DDBJ databases">
        <authorList>
            <person name="Muzny D."/>
            <person name="Qin X."/>
            <person name="Deng J."/>
            <person name="Jiang H."/>
            <person name="Liu Y."/>
            <person name="Qu J."/>
            <person name="Song X.-Z."/>
            <person name="Zhang L."/>
            <person name="Thornton R."/>
            <person name="Coyle M."/>
            <person name="Francisco L."/>
            <person name="Jackson L."/>
            <person name="Javaid M."/>
            <person name="Korchina V."/>
            <person name="Kovar C."/>
            <person name="Mata R."/>
            <person name="Mathew T."/>
            <person name="Ngo R."/>
            <person name="Nguyen L."/>
            <person name="Nguyen N."/>
            <person name="Okwuonu G."/>
            <person name="Ongeri F."/>
            <person name="Pham C."/>
            <person name="Simmons D."/>
            <person name="Wilczek-Boney K."/>
            <person name="Hale W."/>
            <person name="Jakkamsetti A."/>
            <person name="Pham P."/>
            <person name="Ruth R."/>
            <person name="San Lucas F."/>
            <person name="Warren J."/>
            <person name="Zhang J."/>
            <person name="Zhao Z."/>
            <person name="Zhou C."/>
            <person name="Zhu D."/>
            <person name="Lee S."/>
            <person name="Bess C."/>
            <person name="Blankenburg K."/>
            <person name="Forbes L."/>
            <person name="Fu Q."/>
            <person name="Gubbala S."/>
            <person name="Hirani K."/>
            <person name="Jayaseelan J.C."/>
            <person name="Lara F."/>
            <person name="Munidasa M."/>
            <person name="Palculict T."/>
            <person name="Patil S."/>
            <person name="Pu L.-L."/>
            <person name="Saada N."/>
            <person name="Tang L."/>
            <person name="Weissenberger G."/>
            <person name="Zhu Y."/>
            <person name="Hemphill L."/>
            <person name="Shang Y."/>
            <person name="Youmans B."/>
            <person name="Ayvaz T."/>
            <person name="Ross M."/>
            <person name="Santibanez J."/>
            <person name="Aqrawi P."/>
            <person name="Gross S."/>
            <person name="Joshi V."/>
            <person name="Fowler G."/>
            <person name="Nazareth L."/>
            <person name="Reid J."/>
            <person name="Worley K."/>
            <person name="Petrosino J."/>
            <person name="Highlander S."/>
            <person name="Gibbs R."/>
        </authorList>
    </citation>
    <scope>NUCLEOTIDE SEQUENCE [LARGE SCALE GENOMIC DNA]</scope>
    <source>
        <strain evidence="2 3">ATCC BAA-1200</strain>
    </source>
</reference>
<dbReference type="EMBL" id="AFAY01000048">
    <property type="protein sequence ID" value="EGF08929.1"/>
    <property type="molecule type" value="Genomic_DNA"/>
</dbReference>
<gene>
    <name evidence="2" type="ORF">HMPREF9123_2364</name>
</gene>
<evidence type="ECO:0000313" key="3">
    <source>
        <dbReference type="Proteomes" id="UP000004105"/>
    </source>
</evidence>
<evidence type="ECO:0000313" key="2">
    <source>
        <dbReference type="EMBL" id="EGF08929.1"/>
    </source>
</evidence>
<accession>F2BF57</accession>
<name>F2BF57_9NEIS</name>
<comment type="caution">
    <text evidence="2">The sequence shown here is derived from an EMBL/GenBank/DDBJ whole genome shotgun (WGS) entry which is preliminary data.</text>
</comment>
<sequence length="46" mass="5130">MHLPFYDAKSASQTNCKQSLTPAPQQAERPSENRFSDGLLHRKGSV</sequence>
<protein>
    <submittedName>
        <fullName evidence="2">M48 family peptidase</fullName>
    </submittedName>
</protein>